<dbReference type="Proteomes" id="UP000185895">
    <property type="component" value="Unassembled WGS sequence"/>
</dbReference>
<evidence type="ECO:0000256" key="1">
    <source>
        <dbReference type="ARBA" id="ARBA00005817"/>
    </source>
</evidence>
<proteinExistence type="inferred from homology"/>
<dbReference type="EMBL" id="MKKK01000004">
    <property type="protein sequence ID" value="OEY97772.1"/>
    <property type="molecule type" value="Genomic_DNA"/>
</dbReference>
<dbReference type="RefSeq" id="WP_070068837.1">
    <property type="nucleotide sequence ID" value="NZ_MKKK01000004.1"/>
</dbReference>
<evidence type="ECO:0000256" key="9">
    <source>
        <dbReference type="ARBA" id="ARBA00079299"/>
    </source>
</evidence>
<evidence type="ECO:0000256" key="8">
    <source>
        <dbReference type="ARBA" id="ARBA00068674"/>
    </source>
</evidence>
<dbReference type="PANTHER" id="PTHR43153:SF1">
    <property type="entry name" value="ELECTRON TRANSFER FLAVOPROTEIN SUBUNIT ALPHA, MITOCHONDRIAL"/>
    <property type="match status" value="1"/>
</dbReference>
<evidence type="ECO:0000256" key="6">
    <source>
        <dbReference type="ARBA" id="ARBA00022982"/>
    </source>
</evidence>
<dbReference type="OrthoDB" id="9770286at2"/>
<dbReference type="InterPro" id="IPR014731">
    <property type="entry name" value="ETF_asu_C"/>
</dbReference>
<comment type="cofactor">
    <cofactor evidence="10">
        <name>FAD</name>
        <dbReference type="ChEBI" id="CHEBI:57692"/>
    </cofactor>
    <text evidence="10">Binds 1 FAD per dimer.</text>
</comment>
<keyword evidence="4" id="KW-0285">Flavoprotein</keyword>
<evidence type="ECO:0000259" key="11">
    <source>
        <dbReference type="SMART" id="SM00893"/>
    </source>
</evidence>
<feature type="domain" description="Electron transfer flavoprotein alpha/beta-subunit N-terminal" evidence="11">
    <location>
        <begin position="3"/>
        <end position="183"/>
    </location>
</feature>
<evidence type="ECO:0000256" key="5">
    <source>
        <dbReference type="ARBA" id="ARBA00022827"/>
    </source>
</evidence>
<feature type="binding site" evidence="10">
    <location>
        <begin position="260"/>
        <end position="267"/>
    </location>
    <ligand>
        <name>FAD</name>
        <dbReference type="ChEBI" id="CHEBI:57692"/>
    </ligand>
</feature>
<keyword evidence="6" id="KW-0249">Electron transport</keyword>
<evidence type="ECO:0000256" key="3">
    <source>
        <dbReference type="ARBA" id="ARBA00022448"/>
    </source>
</evidence>
<evidence type="ECO:0000256" key="7">
    <source>
        <dbReference type="ARBA" id="ARBA00025649"/>
    </source>
</evidence>
<sequence>MSILVLAEHDNKTLNGATLNVVAAAQKIGGDITVLVAGEAAQAVAEQAAKVAGVSKVLLADNTVYGHQLAENVATLVADIAKDSYKYILAASTTTGKNILPRVAALLDVSQITDIIAVENANTFKRPIYAGNAIATVQSDEAIIVGTVRTTAFDAVAAEGGSATTETVGEVKDAGISTFVSEEIVKLDRPELAAARIIVSGGRGVGSGENYHKVLDPLADKLGAAQGASRAAVDAGFVPNDFQVGQTGKIVAPDLYVAVGISGAIQHLAGMKDSKVIVAINKDEEAPINGIADYWLVGDLNTVVPELVSKL</sequence>
<dbReference type="InterPro" id="IPR014730">
    <property type="entry name" value="ETF_a/b_N"/>
</dbReference>
<dbReference type="InterPro" id="IPR018206">
    <property type="entry name" value="ETF_asu_C_CS"/>
</dbReference>
<dbReference type="GO" id="GO:0009055">
    <property type="term" value="F:electron transfer activity"/>
    <property type="evidence" value="ECO:0007669"/>
    <property type="project" value="InterPro"/>
</dbReference>
<evidence type="ECO:0000256" key="2">
    <source>
        <dbReference type="ARBA" id="ARBA00011355"/>
    </source>
</evidence>
<dbReference type="AlphaFoldDB" id="A0A1E7REU0"/>
<comment type="caution">
    <text evidence="12">The sequence shown here is derived from an EMBL/GenBank/DDBJ whole genome shotgun (WGS) entry which is preliminary data.</text>
</comment>
<feature type="binding site" evidence="10">
    <location>
        <position position="203"/>
    </location>
    <ligand>
        <name>FAD</name>
        <dbReference type="ChEBI" id="CHEBI:57692"/>
    </ligand>
</feature>
<evidence type="ECO:0000313" key="12">
    <source>
        <dbReference type="EMBL" id="OEY97772.1"/>
    </source>
</evidence>
<reference evidence="12 13" key="1">
    <citation type="submission" date="2016-09" db="EMBL/GenBank/DDBJ databases">
        <authorList>
            <person name="Capua I."/>
            <person name="De Benedictis P."/>
            <person name="Joannis T."/>
            <person name="Lombin L.H."/>
            <person name="Cattoli G."/>
        </authorList>
    </citation>
    <scope>NUCLEOTIDE SEQUENCE [LARGE SCALE GENOMIC DNA]</scope>
    <source>
        <strain evidence="12 13">ANC 4671</strain>
    </source>
</reference>
<dbReference type="SUPFAM" id="SSF52467">
    <property type="entry name" value="DHS-like NAD/FAD-binding domain"/>
    <property type="match status" value="1"/>
</dbReference>
<dbReference type="InterPro" id="IPR001308">
    <property type="entry name" value="ETF_a/FixB"/>
</dbReference>
<dbReference type="SMART" id="SM00893">
    <property type="entry name" value="ETF"/>
    <property type="match status" value="1"/>
</dbReference>
<organism evidence="12 13">
    <name type="scientific">Acinetobacter qingfengensis</name>
    <dbReference type="NCBI Taxonomy" id="1262585"/>
    <lineage>
        <taxon>Bacteria</taxon>
        <taxon>Pseudomonadati</taxon>
        <taxon>Pseudomonadota</taxon>
        <taxon>Gammaproteobacteria</taxon>
        <taxon>Moraxellales</taxon>
        <taxon>Moraxellaceae</taxon>
        <taxon>Acinetobacter</taxon>
    </lineage>
</organism>
<keyword evidence="5 10" id="KW-0274">FAD</keyword>
<dbReference type="PANTHER" id="PTHR43153">
    <property type="entry name" value="ELECTRON TRANSFER FLAVOPROTEIN ALPHA"/>
    <property type="match status" value="1"/>
</dbReference>
<dbReference type="GO" id="GO:0050660">
    <property type="term" value="F:flavin adenine dinucleotide binding"/>
    <property type="evidence" value="ECO:0007669"/>
    <property type="project" value="InterPro"/>
</dbReference>
<feature type="binding site" evidence="10">
    <location>
        <position position="281"/>
    </location>
    <ligand>
        <name>FAD</name>
        <dbReference type="ChEBI" id="CHEBI:57692"/>
    </ligand>
</feature>
<name>A0A1E7REU0_9GAMM</name>
<dbReference type="FunFam" id="3.40.50.620:FF:000041">
    <property type="entry name" value="Electron transfer flavoprotein alpha subunit"/>
    <property type="match status" value="1"/>
</dbReference>
<dbReference type="CDD" id="cd01715">
    <property type="entry name" value="ETF_alpha"/>
    <property type="match status" value="1"/>
</dbReference>
<dbReference type="PROSITE" id="PS00696">
    <property type="entry name" value="ETF_ALPHA"/>
    <property type="match status" value="1"/>
</dbReference>
<accession>A0A1E7REU0</accession>
<dbReference type="PIRSF" id="PIRSF000089">
    <property type="entry name" value="Electra_flavoP_a"/>
    <property type="match status" value="1"/>
</dbReference>
<evidence type="ECO:0000256" key="4">
    <source>
        <dbReference type="ARBA" id="ARBA00022630"/>
    </source>
</evidence>
<keyword evidence="3" id="KW-0813">Transport</keyword>
<dbReference type="GO" id="GO:0033539">
    <property type="term" value="P:fatty acid beta-oxidation using acyl-CoA dehydrogenase"/>
    <property type="evidence" value="ECO:0007669"/>
    <property type="project" value="TreeGrafter"/>
</dbReference>
<dbReference type="Pfam" id="PF00766">
    <property type="entry name" value="ETF_alpha"/>
    <property type="match status" value="1"/>
</dbReference>
<dbReference type="FunFam" id="3.40.50.1220:FF:000001">
    <property type="entry name" value="Electron transfer flavoprotein, alpha subunit"/>
    <property type="match status" value="1"/>
</dbReference>
<keyword evidence="13" id="KW-1185">Reference proteome</keyword>
<comment type="function">
    <text evidence="7">The electron transfer flavoprotein serves as a specific electron acceptor for other dehydrogenases. It transfers the electrons to the main respiratory chain via ETF-ubiquinone oxidoreductase (ETF dehydrogenase).</text>
</comment>
<evidence type="ECO:0000256" key="10">
    <source>
        <dbReference type="PIRSR" id="PIRSR000089-1"/>
    </source>
</evidence>
<feature type="binding site" evidence="10">
    <location>
        <begin position="243"/>
        <end position="247"/>
    </location>
    <ligand>
        <name>FAD</name>
        <dbReference type="ChEBI" id="CHEBI:57692"/>
    </ligand>
</feature>
<dbReference type="Pfam" id="PF01012">
    <property type="entry name" value="ETF"/>
    <property type="match status" value="1"/>
</dbReference>
<dbReference type="InterPro" id="IPR033947">
    <property type="entry name" value="ETF_alpha_N"/>
</dbReference>
<gene>
    <name evidence="12" type="ORF">BJI46_08440</name>
</gene>
<dbReference type="InterPro" id="IPR014729">
    <property type="entry name" value="Rossmann-like_a/b/a_fold"/>
</dbReference>
<dbReference type="InterPro" id="IPR029035">
    <property type="entry name" value="DHS-like_NAD/FAD-binding_dom"/>
</dbReference>
<feature type="binding site" evidence="10">
    <location>
        <begin position="229"/>
        <end position="230"/>
    </location>
    <ligand>
        <name>FAD</name>
        <dbReference type="ChEBI" id="CHEBI:57692"/>
    </ligand>
</feature>
<dbReference type="Gene3D" id="3.40.50.620">
    <property type="entry name" value="HUPs"/>
    <property type="match status" value="1"/>
</dbReference>
<evidence type="ECO:0000313" key="13">
    <source>
        <dbReference type="Proteomes" id="UP000185895"/>
    </source>
</evidence>
<protein>
    <recommendedName>
        <fullName evidence="8">Electron transfer flavoprotein subunit alpha</fullName>
    </recommendedName>
    <alternativeName>
        <fullName evidence="9">Electron transfer flavoprotein large subunit</fullName>
    </alternativeName>
</protein>
<dbReference type="SUPFAM" id="SSF52402">
    <property type="entry name" value="Adenine nucleotide alpha hydrolases-like"/>
    <property type="match status" value="1"/>
</dbReference>
<comment type="subunit">
    <text evidence="2">Heterodimer of an alpha and a beta subunit.</text>
</comment>
<comment type="similarity">
    <text evidence="1">Belongs to the ETF alpha-subunit/FixB family.</text>
</comment>
<dbReference type="Gene3D" id="3.40.50.1220">
    <property type="entry name" value="TPP-binding domain"/>
    <property type="match status" value="1"/>
</dbReference>
<dbReference type="STRING" id="1262585.BJI46_08440"/>